<accession>A0A286IBT0</accession>
<keyword evidence="3" id="KW-1185">Reference proteome</keyword>
<dbReference type="RefSeq" id="WP_097108263.1">
    <property type="nucleotide sequence ID" value="NZ_OCPC01000003.1"/>
</dbReference>
<dbReference type="Proteomes" id="UP000219465">
    <property type="component" value="Unassembled WGS sequence"/>
</dbReference>
<dbReference type="PANTHER" id="PTHR33221">
    <property type="entry name" value="WINGED HELIX-TURN-HELIX TRANSCRIPTIONAL REGULATOR, RRF2 FAMILY"/>
    <property type="match status" value="1"/>
</dbReference>
<dbReference type="GO" id="GO:0003677">
    <property type="term" value="F:DNA binding"/>
    <property type="evidence" value="ECO:0007669"/>
    <property type="project" value="UniProtKB-KW"/>
</dbReference>
<dbReference type="NCBIfam" id="TIGR00738">
    <property type="entry name" value="rrf2_super"/>
    <property type="match status" value="1"/>
</dbReference>
<dbReference type="GO" id="GO:0005829">
    <property type="term" value="C:cytosol"/>
    <property type="evidence" value="ECO:0007669"/>
    <property type="project" value="TreeGrafter"/>
</dbReference>
<dbReference type="PANTHER" id="PTHR33221:SF4">
    <property type="entry name" value="HTH-TYPE TRANSCRIPTIONAL REPRESSOR NSRR"/>
    <property type="match status" value="1"/>
</dbReference>
<evidence type="ECO:0000256" key="1">
    <source>
        <dbReference type="ARBA" id="ARBA00023125"/>
    </source>
</evidence>
<gene>
    <name evidence="2" type="ORF">SAMN05877838_2432</name>
</gene>
<dbReference type="Pfam" id="PF02082">
    <property type="entry name" value="Rrf2"/>
    <property type="match status" value="1"/>
</dbReference>
<dbReference type="AlphaFoldDB" id="A0A286IBT0"/>
<dbReference type="GO" id="GO:0003700">
    <property type="term" value="F:DNA-binding transcription factor activity"/>
    <property type="evidence" value="ECO:0007669"/>
    <property type="project" value="TreeGrafter"/>
</dbReference>
<evidence type="ECO:0000313" key="3">
    <source>
        <dbReference type="Proteomes" id="UP000219465"/>
    </source>
</evidence>
<dbReference type="InterPro" id="IPR036388">
    <property type="entry name" value="WH-like_DNA-bd_sf"/>
</dbReference>
<dbReference type="InterPro" id="IPR000944">
    <property type="entry name" value="Tscrpt_reg_Rrf2"/>
</dbReference>
<evidence type="ECO:0000313" key="2">
    <source>
        <dbReference type="EMBL" id="SOE17532.1"/>
    </source>
</evidence>
<dbReference type="SUPFAM" id="SSF46785">
    <property type="entry name" value="Winged helix' DNA-binding domain"/>
    <property type="match status" value="1"/>
</dbReference>
<organism evidence="2 3">
    <name type="scientific">Hoeflea halophila</name>
    <dbReference type="NCBI Taxonomy" id="714899"/>
    <lineage>
        <taxon>Bacteria</taxon>
        <taxon>Pseudomonadati</taxon>
        <taxon>Pseudomonadota</taxon>
        <taxon>Alphaproteobacteria</taxon>
        <taxon>Hyphomicrobiales</taxon>
        <taxon>Rhizobiaceae</taxon>
        <taxon>Hoeflea</taxon>
    </lineage>
</organism>
<keyword evidence="1" id="KW-0238">DNA-binding</keyword>
<sequence>MRLTLHTDYAFRVLMALGRAPAEVKSVDDLAREFGVSKHHLMKVAQNLTAGGFVTPVRGRNGGLRLAMPPGEIGLRAVAEHMEPDFNIAGCFGGDDCVFLPGCGLKGVLGQARSAFLQTLGKHNLASIL</sequence>
<dbReference type="EMBL" id="OCPC01000003">
    <property type="protein sequence ID" value="SOE17532.1"/>
    <property type="molecule type" value="Genomic_DNA"/>
</dbReference>
<dbReference type="Gene3D" id="1.10.10.10">
    <property type="entry name" value="Winged helix-like DNA-binding domain superfamily/Winged helix DNA-binding domain"/>
    <property type="match status" value="1"/>
</dbReference>
<reference evidence="3" key="1">
    <citation type="submission" date="2017-08" db="EMBL/GenBank/DDBJ databases">
        <authorList>
            <person name="Varghese N."/>
            <person name="Submissions S."/>
        </authorList>
    </citation>
    <scope>NUCLEOTIDE SEQUENCE [LARGE SCALE GENOMIC DNA]</scope>
    <source>
        <strain evidence="3">KCTC 23107</strain>
    </source>
</reference>
<protein>
    <submittedName>
        <fullName evidence="2">BadM/Rrf2 family transcriptional regulator</fullName>
    </submittedName>
</protein>
<proteinExistence type="predicted"/>
<dbReference type="PROSITE" id="PS51197">
    <property type="entry name" value="HTH_RRF2_2"/>
    <property type="match status" value="1"/>
</dbReference>
<dbReference type="OrthoDB" id="9795923at2"/>
<name>A0A286IBT0_9HYPH</name>
<dbReference type="InterPro" id="IPR036390">
    <property type="entry name" value="WH_DNA-bd_sf"/>
</dbReference>